<organism evidence="1 3">
    <name type="scientific">Trichococcus ilyis</name>
    <dbReference type="NCBI Taxonomy" id="640938"/>
    <lineage>
        <taxon>Bacteria</taxon>
        <taxon>Bacillati</taxon>
        <taxon>Bacillota</taxon>
        <taxon>Bacilli</taxon>
        <taxon>Lactobacillales</taxon>
        <taxon>Carnobacteriaceae</taxon>
        <taxon>Trichococcus</taxon>
    </lineage>
</organism>
<evidence type="ECO:0000313" key="1">
    <source>
        <dbReference type="EMBL" id="CZQ84090.1"/>
    </source>
</evidence>
<reference evidence="1 3" key="1">
    <citation type="submission" date="2016-02" db="EMBL/GenBank/DDBJ databases">
        <authorList>
            <person name="Wen L."/>
            <person name="He K."/>
            <person name="Yang H."/>
        </authorList>
    </citation>
    <scope>NUCLEOTIDE SEQUENCE [LARGE SCALE GENOMIC DNA]</scope>
    <source>
        <strain evidence="1">Trichococcus_R210</strain>
    </source>
</reference>
<protein>
    <submittedName>
        <fullName evidence="1">Uncharacterized protein</fullName>
    </submittedName>
</protein>
<dbReference type="AlphaFoldDB" id="A0A143YAI8"/>
<evidence type="ECO:0000313" key="2">
    <source>
        <dbReference type="EMBL" id="SEJ31741.1"/>
    </source>
</evidence>
<gene>
    <name evidence="2" type="ORF">SAMN05216375_11133</name>
    <name evidence="1" type="ORF">TR210_321</name>
</gene>
<reference evidence="2 4" key="2">
    <citation type="submission" date="2016-10" db="EMBL/GenBank/DDBJ databases">
        <authorList>
            <person name="Varghese N."/>
            <person name="Submissions S."/>
        </authorList>
    </citation>
    <scope>NUCLEOTIDE SEQUENCE [LARGE SCALE GENOMIC DNA]</scope>
    <source>
        <strain evidence="2 4">DSM 22150</strain>
    </source>
</reference>
<evidence type="ECO:0000313" key="3">
    <source>
        <dbReference type="Proteomes" id="UP000076878"/>
    </source>
</evidence>
<accession>A0A143YAI8</accession>
<keyword evidence="4" id="KW-1185">Reference proteome</keyword>
<evidence type="ECO:0000313" key="4">
    <source>
        <dbReference type="Proteomes" id="UP000199280"/>
    </source>
</evidence>
<proteinExistence type="predicted"/>
<dbReference type="EMBL" id="FJNB01000002">
    <property type="protein sequence ID" value="CZQ84090.1"/>
    <property type="molecule type" value="Genomic_DNA"/>
</dbReference>
<dbReference type="Proteomes" id="UP000076878">
    <property type="component" value="Unassembled WGS sequence"/>
</dbReference>
<sequence length="71" mass="8260">MLILGYFSVNSPNNHPYYNKLPERLSYISYRNKYYIFMSIFNTAIRQSSFRKAQKSREGCAISSDRAALPA</sequence>
<dbReference type="Proteomes" id="UP000199280">
    <property type="component" value="Unassembled WGS sequence"/>
</dbReference>
<dbReference type="EMBL" id="FNYT01000011">
    <property type="protein sequence ID" value="SEJ31741.1"/>
    <property type="molecule type" value="Genomic_DNA"/>
</dbReference>
<name>A0A143YAI8_9LACT</name>